<dbReference type="InterPro" id="IPR055570">
    <property type="entry name" value="DUF7146"/>
</dbReference>
<protein>
    <recommendedName>
        <fullName evidence="7">DNA primase/helicase Gp4 N-terminal Bacteriophage T7-like domain-containing protein</fullName>
    </recommendedName>
</protein>
<dbReference type="RefSeq" id="WP_136882431.1">
    <property type="nucleotide sequence ID" value="NZ_CP050899.1"/>
</dbReference>
<dbReference type="InterPro" id="IPR036977">
    <property type="entry name" value="DNA_primase_Znf_CHC2"/>
</dbReference>
<dbReference type="GO" id="GO:0000428">
    <property type="term" value="C:DNA-directed RNA polymerase complex"/>
    <property type="evidence" value="ECO:0007669"/>
    <property type="project" value="UniProtKB-KW"/>
</dbReference>
<dbReference type="InterPro" id="IPR006171">
    <property type="entry name" value="TOPRIM_dom"/>
</dbReference>
<evidence type="ECO:0000256" key="3">
    <source>
        <dbReference type="ARBA" id="ARBA00022679"/>
    </source>
</evidence>
<dbReference type="GO" id="GO:0004386">
    <property type="term" value="F:helicase activity"/>
    <property type="evidence" value="ECO:0007669"/>
    <property type="project" value="InterPro"/>
</dbReference>
<dbReference type="GO" id="GO:0016779">
    <property type="term" value="F:nucleotidyltransferase activity"/>
    <property type="evidence" value="ECO:0007669"/>
    <property type="project" value="UniProtKB-KW"/>
</dbReference>
<keyword evidence="4" id="KW-0548">Nucleotidyltransferase</keyword>
<accession>A0A6H0ZSV3</accession>
<evidence type="ECO:0000313" key="8">
    <source>
        <dbReference type="EMBL" id="QIX23709.1"/>
    </source>
</evidence>
<dbReference type="Proteomes" id="UP000500870">
    <property type="component" value="Chromosome 3"/>
</dbReference>
<dbReference type="Gene3D" id="3.90.580.10">
    <property type="entry name" value="Zinc finger, CHC2-type domain"/>
    <property type="match status" value="1"/>
</dbReference>
<dbReference type="Pfam" id="PF23639">
    <property type="entry name" value="DUF7146"/>
    <property type="match status" value="1"/>
</dbReference>
<reference evidence="8 9" key="1">
    <citation type="submission" date="2020-04" db="EMBL/GenBank/DDBJ databases">
        <title>FDA dAtabase for Regulatory Grade micrObial Sequences (FDA-ARGOS): Supporting development and validation of Infectious Disease Dx tests.</title>
        <authorList>
            <person name="Sciortino C."/>
            <person name="Tallon L."/>
            <person name="Sadzewicz L."/>
            <person name="Vavikolanu K."/>
            <person name="Mehta A."/>
            <person name="Aluvathingal J."/>
            <person name="Nadendla S."/>
            <person name="Nandy P."/>
            <person name="Geyer C."/>
            <person name="Yan Y."/>
            <person name="Sichtig H."/>
        </authorList>
    </citation>
    <scope>NUCLEOTIDE SEQUENCE [LARGE SCALE GENOMIC DNA]</scope>
    <source>
        <strain evidence="8 9">FDAARGOS_633</strain>
    </source>
</reference>
<keyword evidence="1" id="KW-0240">DNA-directed RNA polymerase</keyword>
<evidence type="ECO:0000256" key="6">
    <source>
        <dbReference type="ARBA" id="ARBA00023163"/>
    </source>
</evidence>
<keyword evidence="6" id="KW-0804">Transcription</keyword>
<evidence type="ECO:0000256" key="4">
    <source>
        <dbReference type="ARBA" id="ARBA00022695"/>
    </source>
</evidence>
<keyword evidence="2" id="KW-0639">Primosome</keyword>
<dbReference type="Pfam" id="PF08273">
    <property type="entry name" value="Zn_Ribbon_Prim"/>
    <property type="match status" value="1"/>
</dbReference>
<dbReference type="InterPro" id="IPR013237">
    <property type="entry name" value="Phage_T7_Gp4_N"/>
</dbReference>
<gene>
    <name evidence="8" type="ORF">FOB41_21375</name>
</gene>
<dbReference type="GO" id="GO:0003677">
    <property type="term" value="F:DNA binding"/>
    <property type="evidence" value="ECO:0007669"/>
    <property type="project" value="InterPro"/>
</dbReference>
<proteinExistence type="predicted"/>
<feature type="domain" description="DNA primase/helicase Gp4 N-terminal Bacteriophage T7-like" evidence="7">
    <location>
        <begin position="29"/>
        <end position="66"/>
    </location>
</feature>
<dbReference type="CDD" id="cd01029">
    <property type="entry name" value="TOPRIM_primases"/>
    <property type="match status" value="1"/>
</dbReference>
<evidence type="ECO:0000256" key="2">
    <source>
        <dbReference type="ARBA" id="ARBA00022515"/>
    </source>
</evidence>
<dbReference type="GO" id="GO:1990077">
    <property type="term" value="C:primosome complex"/>
    <property type="evidence" value="ECO:0007669"/>
    <property type="project" value="UniProtKB-KW"/>
</dbReference>
<sequence length="308" mass="33286">MSRDLIEQTRGRWRGILAHAGISESFLTGKKGPCPICKDGVDRFRFDDKGGSGSYICNQCGAGYGIHLLQKATGLDYAHACKLIETAMPTVQRSQPAALPSSENVLIKAKALWNEGAGIAEMTATACHLRNRGLSLDILPRSIRHHDRVMYLEDGEFHGRLPAMLSLIQAPDGRPCGVHRTYLTPDGRKAPVPSPRKIMGTLPEGSAVRLAPATEAIGIAEGIETALAARQKFGVPVWAALTANNLEKWVPPEGASHVFVFGDNDRSFTGQAAAFVLAKRLKQQGFTIEVHIPPCLGTDWNDETMGAI</sequence>
<evidence type="ECO:0000313" key="9">
    <source>
        <dbReference type="Proteomes" id="UP000500870"/>
    </source>
</evidence>
<name>A0A6H0ZSV3_9HYPH</name>
<organism evidence="8 9">
    <name type="scientific">Agrobacterium pusense</name>
    <dbReference type="NCBI Taxonomy" id="648995"/>
    <lineage>
        <taxon>Bacteria</taxon>
        <taxon>Pseudomonadati</taxon>
        <taxon>Pseudomonadota</taxon>
        <taxon>Alphaproteobacteria</taxon>
        <taxon>Hyphomicrobiales</taxon>
        <taxon>Rhizobiaceae</taxon>
        <taxon>Rhizobium/Agrobacterium group</taxon>
        <taxon>Agrobacterium</taxon>
    </lineage>
</organism>
<dbReference type="GO" id="GO:0006269">
    <property type="term" value="P:DNA replication, synthesis of primer"/>
    <property type="evidence" value="ECO:0007669"/>
    <property type="project" value="UniProtKB-KW"/>
</dbReference>
<dbReference type="AlphaFoldDB" id="A0A6H0ZSV3"/>
<keyword evidence="5" id="KW-0235">DNA replication</keyword>
<dbReference type="SUPFAM" id="SSF57783">
    <property type="entry name" value="Zinc beta-ribbon"/>
    <property type="match status" value="1"/>
</dbReference>
<dbReference type="Pfam" id="PF13362">
    <property type="entry name" value="Toprim_3"/>
    <property type="match status" value="1"/>
</dbReference>
<dbReference type="InterPro" id="IPR034154">
    <property type="entry name" value="TOPRIM_DnaG/twinkle"/>
</dbReference>
<dbReference type="GO" id="GO:0008270">
    <property type="term" value="F:zinc ion binding"/>
    <property type="evidence" value="ECO:0007669"/>
    <property type="project" value="InterPro"/>
</dbReference>
<evidence type="ECO:0000259" key="7">
    <source>
        <dbReference type="SMART" id="SM00778"/>
    </source>
</evidence>
<evidence type="ECO:0000256" key="5">
    <source>
        <dbReference type="ARBA" id="ARBA00022705"/>
    </source>
</evidence>
<keyword evidence="3" id="KW-0808">Transferase</keyword>
<dbReference type="EMBL" id="CP050899">
    <property type="protein sequence ID" value="QIX23709.1"/>
    <property type="molecule type" value="Genomic_DNA"/>
</dbReference>
<dbReference type="SMART" id="SM00778">
    <property type="entry name" value="Prim_Zn_Ribbon"/>
    <property type="match status" value="1"/>
</dbReference>
<evidence type="ECO:0000256" key="1">
    <source>
        <dbReference type="ARBA" id="ARBA00022478"/>
    </source>
</evidence>